<organism evidence="1">
    <name type="scientific">Anguilla anguilla</name>
    <name type="common">European freshwater eel</name>
    <name type="synonym">Muraena anguilla</name>
    <dbReference type="NCBI Taxonomy" id="7936"/>
    <lineage>
        <taxon>Eukaryota</taxon>
        <taxon>Metazoa</taxon>
        <taxon>Chordata</taxon>
        <taxon>Craniata</taxon>
        <taxon>Vertebrata</taxon>
        <taxon>Euteleostomi</taxon>
        <taxon>Actinopterygii</taxon>
        <taxon>Neopterygii</taxon>
        <taxon>Teleostei</taxon>
        <taxon>Anguilliformes</taxon>
        <taxon>Anguillidae</taxon>
        <taxon>Anguilla</taxon>
    </lineage>
</organism>
<evidence type="ECO:0000313" key="1">
    <source>
        <dbReference type="EMBL" id="JAH44453.1"/>
    </source>
</evidence>
<dbReference type="EMBL" id="GBXM01064124">
    <property type="protein sequence ID" value="JAH44453.1"/>
    <property type="molecule type" value="Transcribed_RNA"/>
</dbReference>
<protein>
    <submittedName>
        <fullName evidence="1">Uncharacterized protein</fullName>
    </submittedName>
</protein>
<sequence>MLLQNELDCLRRSLDLMSSHLFGKASFSIEESAHRINSHLPRPSTFVWC</sequence>
<name>A0A0E9SV91_ANGAN</name>
<proteinExistence type="predicted"/>
<reference evidence="1" key="2">
    <citation type="journal article" date="2015" name="Fish Shellfish Immunol.">
        <title>Early steps in the European eel (Anguilla anguilla)-Vibrio vulnificus interaction in the gills: Role of the RtxA13 toxin.</title>
        <authorList>
            <person name="Callol A."/>
            <person name="Pajuelo D."/>
            <person name="Ebbesson L."/>
            <person name="Teles M."/>
            <person name="MacKenzie S."/>
            <person name="Amaro C."/>
        </authorList>
    </citation>
    <scope>NUCLEOTIDE SEQUENCE</scope>
</reference>
<accession>A0A0E9SV91</accession>
<dbReference type="AlphaFoldDB" id="A0A0E9SV91"/>
<reference evidence="1" key="1">
    <citation type="submission" date="2014-11" db="EMBL/GenBank/DDBJ databases">
        <authorList>
            <person name="Amaro Gonzalez C."/>
        </authorList>
    </citation>
    <scope>NUCLEOTIDE SEQUENCE</scope>
</reference>